<feature type="non-terminal residue" evidence="8">
    <location>
        <position position="638"/>
    </location>
</feature>
<evidence type="ECO:0008006" key="10">
    <source>
        <dbReference type="Google" id="ProtNLM"/>
    </source>
</evidence>
<name>A0AAN8LSW4_9TELE</name>
<dbReference type="InterPro" id="IPR056862">
    <property type="entry name" value="VWA7_N"/>
</dbReference>
<evidence type="ECO:0000256" key="4">
    <source>
        <dbReference type="ARBA" id="ARBA00023180"/>
    </source>
</evidence>
<feature type="domain" description="VWA7 N-terminal" evidence="7">
    <location>
        <begin position="51"/>
        <end position="265"/>
    </location>
</feature>
<evidence type="ECO:0000256" key="2">
    <source>
        <dbReference type="ARBA" id="ARBA00022525"/>
    </source>
</evidence>
<keyword evidence="3" id="KW-0732">Signal</keyword>
<dbReference type="InterPro" id="IPR056475">
    <property type="entry name" value="GBD_Hemicentin/VWA7"/>
</dbReference>
<dbReference type="InterPro" id="IPR036465">
    <property type="entry name" value="vWFA_dom_sf"/>
</dbReference>
<proteinExistence type="predicted"/>
<dbReference type="SUPFAM" id="SSF53300">
    <property type="entry name" value="vWA-like"/>
    <property type="match status" value="1"/>
</dbReference>
<evidence type="ECO:0000256" key="3">
    <source>
        <dbReference type="ARBA" id="ARBA00022729"/>
    </source>
</evidence>
<dbReference type="InterPro" id="IPR056861">
    <property type="entry name" value="HMCN1-like_VWA"/>
</dbReference>
<keyword evidence="2" id="KW-0964">Secreted</keyword>
<feature type="domain" description="Hemicentin-1-like von Willebrand factor A" evidence="6">
    <location>
        <begin position="278"/>
        <end position="454"/>
    </location>
</feature>
<evidence type="ECO:0000259" key="6">
    <source>
        <dbReference type="Pfam" id="PF25106"/>
    </source>
</evidence>
<dbReference type="InterPro" id="IPR052577">
    <property type="entry name" value="VWA7"/>
</dbReference>
<keyword evidence="4" id="KW-0325">Glycoprotein</keyword>
<feature type="domain" description="Hemicentin/VWA7 galactose-binding" evidence="5">
    <location>
        <begin position="473"/>
        <end position="568"/>
    </location>
</feature>
<reference evidence="8 9" key="1">
    <citation type="submission" date="2021-04" db="EMBL/GenBank/DDBJ databases">
        <authorList>
            <person name="De Guttry C."/>
            <person name="Zahm M."/>
            <person name="Klopp C."/>
            <person name="Cabau C."/>
            <person name="Louis A."/>
            <person name="Berthelot C."/>
            <person name="Parey E."/>
            <person name="Roest Crollius H."/>
            <person name="Montfort J."/>
            <person name="Robinson-Rechavi M."/>
            <person name="Bucao C."/>
            <person name="Bouchez O."/>
            <person name="Gislard M."/>
            <person name="Lluch J."/>
            <person name="Milhes M."/>
            <person name="Lampietro C."/>
            <person name="Lopez Roques C."/>
            <person name="Donnadieu C."/>
            <person name="Braasch I."/>
            <person name="Desvignes T."/>
            <person name="Postlethwait J."/>
            <person name="Bobe J."/>
            <person name="Wedekind C."/>
            <person name="Guiguen Y."/>
        </authorList>
    </citation>
    <scope>NUCLEOTIDE SEQUENCE [LARGE SCALE GENOMIC DNA]</scope>
    <source>
        <strain evidence="8">Cs_M1</strain>
        <tissue evidence="8">Blood</tissue>
    </source>
</reference>
<comment type="caution">
    <text evidence="8">The sequence shown here is derived from an EMBL/GenBank/DDBJ whole genome shotgun (WGS) entry which is preliminary data.</text>
</comment>
<dbReference type="AlphaFoldDB" id="A0AAN8LSW4"/>
<evidence type="ECO:0000256" key="1">
    <source>
        <dbReference type="ARBA" id="ARBA00004613"/>
    </source>
</evidence>
<dbReference type="Pfam" id="PF25106">
    <property type="entry name" value="VWA_4"/>
    <property type="match status" value="1"/>
</dbReference>
<gene>
    <name evidence="8" type="ORF">J4Q44_G00129800</name>
</gene>
<dbReference type="PANTHER" id="PTHR14905:SF18">
    <property type="entry name" value="VON WILLEBRAND FACTOR A DOMAIN-CONTAINING 10, TANDEM DUPLICATE 1-RELATED"/>
    <property type="match status" value="1"/>
</dbReference>
<dbReference type="Pfam" id="PF23560">
    <property type="entry name" value="GBD_Hemicentin"/>
    <property type="match status" value="1"/>
</dbReference>
<organism evidence="8 9">
    <name type="scientific">Coregonus suidteri</name>
    <dbReference type="NCBI Taxonomy" id="861788"/>
    <lineage>
        <taxon>Eukaryota</taxon>
        <taxon>Metazoa</taxon>
        <taxon>Chordata</taxon>
        <taxon>Craniata</taxon>
        <taxon>Vertebrata</taxon>
        <taxon>Euteleostomi</taxon>
        <taxon>Actinopterygii</taxon>
        <taxon>Neopterygii</taxon>
        <taxon>Teleostei</taxon>
        <taxon>Protacanthopterygii</taxon>
        <taxon>Salmoniformes</taxon>
        <taxon>Salmonidae</taxon>
        <taxon>Coregoninae</taxon>
        <taxon>Coregonus</taxon>
    </lineage>
</organism>
<comment type="subcellular location">
    <subcellularLocation>
        <location evidence="1">Secreted</location>
    </subcellularLocation>
</comment>
<dbReference type="GO" id="GO:0005576">
    <property type="term" value="C:extracellular region"/>
    <property type="evidence" value="ECO:0007669"/>
    <property type="project" value="UniProtKB-SubCell"/>
</dbReference>
<dbReference type="EMBL" id="JAGTTL010000010">
    <property type="protein sequence ID" value="KAK6317580.1"/>
    <property type="molecule type" value="Genomic_DNA"/>
</dbReference>
<evidence type="ECO:0000313" key="9">
    <source>
        <dbReference type="Proteomes" id="UP001356427"/>
    </source>
</evidence>
<evidence type="ECO:0000259" key="5">
    <source>
        <dbReference type="Pfam" id="PF23560"/>
    </source>
</evidence>
<dbReference type="Gene3D" id="3.40.50.410">
    <property type="entry name" value="von Willebrand factor, type A domain"/>
    <property type="match status" value="1"/>
</dbReference>
<evidence type="ECO:0000313" key="8">
    <source>
        <dbReference type="EMBL" id="KAK6317580.1"/>
    </source>
</evidence>
<sequence>MDHLEITREAILQTTAQVCKQLASVEGRDFTLPVTRTPDCRGSGSSLLLISGSAKSFQSAITDVTWRNAGVDYRHLFNEEYHFDGERFVEGRKLITDGLTSVKASVKRGNFEAARQTLGDILHTLQDFYSHSNWIELGNRFPHPDLIRSDVSNIGPVADENTPTCRSCVGKDCQNNILENIIRDKKLTSGYFGLVPFFFHQTKREVQPWGLMDQTSRQEPTGGINKDSLESNHGNLHTAAAEVAVVATRQLLEDIRGAAGDTDFLRMMGISKNGSRVLCFVIDTTGSMSDDIAAVKKTTAFIIDSKRGTPNEPSAYILVPFNDPDFGPLMRTTDPDIFKAQINALYAAGGGDLPEMSLSGLQLALTGAPPSSEIFLFTDAPAKDLYLTGTVNALIERTKSVVTFFLTGSLGLRRRRGSDQGQGQVQHSRMAVSDAQLYRNLAQSSGGQAIQVTKTELPKATSIIVESSSSSLVTILQAVRSPGRADNFSFTVDESVRNLTAYVTGSSLSFTLTSPSGVSQSSAVVNGSLGTIQTVGNFLTLRLDSQVGLWKISVKSTAPYSLKVVGQSAIDFLFDFVEVSQGPHPGFAVLESRPQAGGNATLLVSVTGSDSVRLREVALVEALRGQGRSMEPWNQSEA</sequence>
<dbReference type="Pfam" id="PF25107">
    <property type="entry name" value="VWA7_N"/>
    <property type="match status" value="1"/>
</dbReference>
<dbReference type="PANTHER" id="PTHR14905">
    <property type="entry name" value="NG37"/>
    <property type="match status" value="1"/>
</dbReference>
<dbReference type="Proteomes" id="UP001356427">
    <property type="component" value="Unassembled WGS sequence"/>
</dbReference>
<protein>
    <recommendedName>
        <fullName evidence="10">von Willebrand factor A domain-containing protein 7-like</fullName>
    </recommendedName>
</protein>
<keyword evidence="9" id="KW-1185">Reference proteome</keyword>
<accession>A0AAN8LSW4</accession>
<evidence type="ECO:0000259" key="7">
    <source>
        <dbReference type="Pfam" id="PF25107"/>
    </source>
</evidence>